<evidence type="ECO:0000259" key="3">
    <source>
        <dbReference type="Pfam" id="PF22939"/>
    </source>
</evidence>
<evidence type="ECO:0000256" key="2">
    <source>
        <dbReference type="PROSITE-ProRule" id="PRU00023"/>
    </source>
</evidence>
<evidence type="ECO:0000259" key="4">
    <source>
        <dbReference type="Pfam" id="PF24883"/>
    </source>
</evidence>
<dbReference type="Pfam" id="PF12796">
    <property type="entry name" value="Ank_2"/>
    <property type="match status" value="1"/>
</dbReference>
<feature type="repeat" description="ANK" evidence="2">
    <location>
        <begin position="694"/>
        <end position="726"/>
    </location>
</feature>
<name>A0A072NXM4_9EURO</name>
<dbReference type="Gene3D" id="3.40.50.300">
    <property type="entry name" value="P-loop containing nucleotide triphosphate hydrolases"/>
    <property type="match status" value="1"/>
</dbReference>
<dbReference type="SMART" id="SM00248">
    <property type="entry name" value="ANK"/>
    <property type="match status" value="2"/>
</dbReference>
<dbReference type="Pfam" id="PF22939">
    <property type="entry name" value="WHD_GPIID"/>
    <property type="match status" value="1"/>
</dbReference>
<feature type="domain" description="Nephrocystin 3-like N-terminal" evidence="4">
    <location>
        <begin position="198"/>
        <end position="363"/>
    </location>
</feature>
<dbReference type="AlphaFoldDB" id="A0A072NXM4"/>
<dbReference type="GeneID" id="25286469"/>
<keyword evidence="1" id="KW-0677">Repeat</keyword>
<dbReference type="SUPFAM" id="SSF48403">
    <property type="entry name" value="Ankyrin repeat"/>
    <property type="match status" value="1"/>
</dbReference>
<organism evidence="5 6">
    <name type="scientific">Exophiala aquamarina CBS 119918</name>
    <dbReference type="NCBI Taxonomy" id="1182545"/>
    <lineage>
        <taxon>Eukaryota</taxon>
        <taxon>Fungi</taxon>
        <taxon>Dikarya</taxon>
        <taxon>Ascomycota</taxon>
        <taxon>Pezizomycotina</taxon>
        <taxon>Eurotiomycetes</taxon>
        <taxon>Chaetothyriomycetidae</taxon>
        <taxon>Chaetothyriales</taxon>
        <taxon>Herpotrichiellaceae</taxon>
        <taxon>Exophiala</taxon>
    </lineage>
</organism>
<accession>A0A072NXM4</accession>
<dbReference type="OrthoDB" id="1577640at2759"/>
<dbReference type="SUPFAM" id="SSF52540">
    <property type="entry name" value="P-loop containing nucleoside triphosphate hydrolases"/>
    <property type="match status" value="1"/>
</dbReference>
<keyword evidence="6" id="KW-1185">Reference proteome</keyword>
<dbReference type="PANTHER" id="PTHR10039:SF16">
    <property type="entry name" value="GPI INOSITOL-DEACYLASE"/>
    <property type="match status" value="1"/>
</dbReference>
<evidence type="ECO:0000313" key="6">
    <source>
        <dbReference type="Proteomes" id="UP000027920"/>
    </source>
</evidence>
<evidence type="ECO:0000313" key="5">
    <source>
        <dbReference type="EMBL" id="KEF52331.1"/>
    </source>
</evidence>
<keyword evidence="2" id="KW-0040">ANK repeat</keyword>
<proteinExistence type="predicted"/>
<dbReference type="STRING" id="1182545.A0A072NXM4"/>
<evidence type="ECO:0000256" key="1">
    <source>
        <dbReference type="ARBA" id="ARBA00022737"/>
    </source>
</evidence>
<dbReference type="PANTHER" id="PTHR10039">
    <property type="entry name" value="AMELOGENIN"/>
    <property type="match status" value="1"/>
</dbReference>
<dbReference type="HOGENOM" id="CLU_000288_34_23_1"/>
<dbReference type="Proteomes" id="UP000027920">
    <property type="component" value="Unassembled WGS sequence"/>
</dbReference>
<gene>
    <name evidence="5" type="ORF">A1O9_11571</name>
</gene>
<dbReference type="InterPro" id="IPR054471">
    <property type="entry name" value="GPIID_WHD"/>
</dbReference>
<dbReference type="EMBL" id="AMGV01000018">
    <property type="protein sequence ID" value="KEF52331.1"/>
    <property type="molecule type" value="Genomic_DNA"/>
</dbReference>
<protein>
    <submittedName>
        <fullName evidence="5">Uncharacterized protein</fullName>
    </submittedName>
</protein>
<dbReference type="PROSITE" id="PS50088">
    <property type="entry name" value="ANK_REPEAT"/>
    <property type="match status" value="1"/>
</dbReference>
<dbReference type="InterPro" id="IPR027417">
    <property type="entry name" value="P-loop_NTPase"/>
</dbReference>
<dbReference type="InterPro" id="IPR036770">
    <property type="entry name" value="Ankyrin_rpt-contain_sf"/>
</dbReference>
<dbReference type="InterPro" id="IPR002110">
    <property type="entry name" value="Ankyrin_rpt"/>
</dbReference>
<dbReference type="InterPro" id="IPR056884">
    <property type="entry name" value="NPHP3-like_N"/>
</dbReference>
<reference evidence="5 6" key="1">
    <citation type="submission" date="2013-03" db="EMBL/GenBank/DDBJ databases">
        <title>The Genome Sequence of Exophiala aquamarina CBS 119918.</title>
        <authorList>
            <consortium name="The Broad Institute Genomics Platform"/>
            <person name="Cuomo C."/>
            <person name="de Hoog S."/>
            <person name="Gorbushina A."/>
            <person name="Walker B."/>
            <person name="Young S.K."/>
            <person name="Zeng Q."/>
            <person name="Gargeya S."/>
            <person name="Fitzgerald M."/>
            <person name="Haas B."/>
            <person name="Abouelleil A."/>
            <person name="Allen A.W."/>
            <person name="Alvarado L."/>
            <person name="Arachchi H.M."/>
            <person name="Berlin A.M."/>
            <person name="Chapman S.B."/>
            <person name="Gainer-Dewar J."/>
            <person name="Goldberg J."/>
            <person name="Griggs A."/>
            <person name="Gujja S."/>
            <person name="Hansen M."/>
            <person name="Howarth C."/>
            <person name="Imamovic A."/>
            <person name="Ireland A."/>
            <person name="Larimer J."/>
            <person name="McCowan C."/>
            <person name="Murphy C."/>
            <person name="Pearson M."/>
            <person name="Poon T.W."/>
            <person name="Priest M."/>
            <person name="Roberts A."/>
            <person name="Saif S."/>
            <person name="Shea T."/>
            <person name="Sisk P."/>
            <person name="Sykes S."/>
            <person name="Wortman J."/>
            <person name="Nusbaum C."/>
            <person name="Birren B."/>
        </authorList>
    </citation>
    <scope>NUCLEOTIDE SEQUENCE [LARGE SCALE GENOMIC DNA]</scope>
    <source>
        <strain evidence="5 6">CBS 119918</strain>
    </source>
</reference>
<dbReference type="Gene3D" id="1.25.40.20">
    <property type="entry name" value="Ankyrin repeat-containing domain"/>
    <property type="match status" value="1"/>
</dbReference>
<dbReference type="PROSITE" id="PS50297">
    <property type="entry name" value="ANK_REP_REGION"/>
    <property type="match status" value="1"/>
</dbReference>
<feature type="domain" description="GPI inositol-deacylase winged helix" evidence="3">
    <location>
        <begin position="473"/>
        <end position="550"/>
    </location>
</feature>
<dbReference type="Pfam" id="PF24883">
    <property type="entry name" value="NPHP3_N"/>
    <property type="match status" value="1"/>
</dbReference>
<sequence length="853" mass="96074">MTDPLSIATGVAGLIQLAGLVIGQCYRYGCGVSSAPDEARRLVSEVTNISGVLVGVQGVLKHADPSAYQFDSLLRDLRSLLQTLSSKLQKESPESGKSAGRRTLKRLLWPLRKGETEDIVSALERHKNSLALSLSSVSVDLLIDQTTALENLADSFSDLSVDIKSNQALQERRQILDWLSEHQYDAQYRRGCQLHCSDTCAWLLYEHEFQAWMTKRSSLLWMHGQAGSGKTVATSYIINYLSTQLEPQSTRLAYFYYDASTIESLTPETFFGTIIKQFCAEMSKIPEDIVSLYQRATIRAGTPKQPDLKDLERFLSLTLKDQIASVIVVDGLDESPDYDVVCDFLTSHVSSGQYPLRVFISSRPEMDLQRRLELFQKMPVPDDAIDGDIGVYIKKRIESDARLRRMSDKMKEYVEQTLRRDSHAMFRWVQCQLDAISHLRTDAAVKRALNSLPSSLEGSYIRILQSIDTGDVEFARRTLLWLAYATNPLTLAELSQAVVLESNFEWLDPDSMLNDPTDILEICGSLISFNSSSETTRIAHHSVREFLTGRLSPSSRFSIPATTSHRHIAEVCISYLLLEDFDAGPLVKGELEWTLGNYPLLRYAAQNWPFHVQMSEEEAELQPLILRLMTPEPNQNFHFWLQVVFFDSKHGYISPTSELTRCQALYYATSYGLSETVRSLIAAGANLNKRAGRFGGTALHAAVWRKRPDILRMLLDAGADAKLKDYTGVTAPDMALWAGSKDMFEIMSATLNVDKGLAQLMQRVLTNRTNALSMNQEEWDVAQRFHDLEHEEEQQRGRLKVIHQIYDQAAKKDGVTSLEHGRQSSEMRAVAEVPRRDIANAKDVGGGQRFELD</sequence>
<dbReference type="RefSeq" id="XP_013254921.1">
    <property type="nucleotide sequence ID" value="XM_013399467.1"/>
</dbReference>
<dbReference type="VEuPathDB" id="FungiDB:A1O9_11571"/>
<comment type="caution">
    <text evidence="5">The sequence shown here is derived from an EMBL/GenBank/DDBJ whole genome shotgun (WGS) entry which is preliminary data.</text>
</comment>